<name>A0ACB6RG99_9PLEO</name>
<sequence length="273" mass="31298">MTTARCPLQGFLFCPRFSSRITTHRCSKPFFDRLRTQPILLPRLFQIPFIVSTPTLTQPNYPLQISFSRFINNSTATCDCTLFLASLLHRHNLLKKQIERCYSEDATSRVPMRPAPHSLGKRLLQTRLSSCLDGIRSLFPQFFLLLTISLFSLHTDFLMRSQAFYAKTHETEPRRQQNIGARSPNIPKHPTSVLFDFSDKIPRTVHITQPATCSTEGSYITKTAKRSRNLHFPLHILDVKFAMCMGESQGRRTNALEARDNTNFTFGEQASLE</sequence>
<protein>
    <submittedName>
        <fullName evidence="1">Uncharacterized protein</fullName>
    </submittedName>
</protein>
<gene>
    <name evidence="1" type="ORF">BDR25DRAFT_347874</name>
</gene>
<comment type="caution">
    <text evidence="1">The sequence shown here is derived from an EMBL/GenBank/DDBJ whole genome shotgun (WGS) entry which is preliminary data.</text>
</comment>
<dbReference type="EMBL" id="MU003492">
    <property type="protein sequence ID" value="KAF2477522.1"/>
    <property type="molecule type" value="Genomic_DNA"/>
</dbReference>
<evidence type="ECO:0000313" key="1">
    <source>
        <dbReference type="EMBL" id="KAF2477522.1"/>
    </source>
</evidence>
<proteinExistence type="predicted"/>
<accession>A0ACB6RG99</accession>
<evidence type="ECO:0000313" key="2">
    <source>
        <dbReference type="Proteomes" id="UP000799755"/>
    </source>
</evidence>
<organism evidence="1 2">
    <name type="scientific">Lindgomyces ingoldianus</name>
    <dbReference type="NCBI Taxonomy" id="673940"/>
    <lineage>
        <taxon>Eukaryota</taxon>
        <taxon>Fungi</taxon>
        <taxon>Dikarya</taxon>
        <taxon>Ascomycota</taxon>
        <taxon>Pezizomycotina</taxon>
        <taxon>Dothideomycetes</taxon>
        <taxon>Pleosporomycetidae</taxon>
        <taxon>Pleosporales</taxon>
        <taxon>Lindgomycetaceae</taxon>
        <taxon>Lindgomyces</taxon>
    </lineage>
</organism>
<keyword evidence="2" id="KW-1185">Reference proteome</keyword>
<reference evidence="1" key="1">
    <citation type="journal article" date="2020" name="Stud. Mycol.">
        <title>101 Dothideomycetes genomes: a test case for predicting lifestyles and emergence of pathogens.</title>
        <authorList>
            <person name="Haridas S."/>
            <person name="Albert R."/>
            <person name="Binder M."/>
            <person name="Bloem J."/>
            <person name="Labutti K."/>
            <person name="Salamov A."/>
            <person name="Andreopoulos B."/>
            <person name="Baker S."/>
            <person name="Barry K."/>
            <person name="Bills G."/>
            <person name="Bluhm B."/>
            <person name="Cannon C."/>
            <person name="Castanera R."/>
            <person name="Culley D."/>
            <person name="Daum C."/>
            <person name="Ezra D."/>
            <person name="Gonzalez J."/>
            <person name="Henrissat B."/>
            <person name="Kuo A."/>
            <person name="Liang C."/>
            <person name="Lipzen A."/>
            <person name="Lutzoni F."/>
            <person name="Magnuson J."/>
            <person name="Mondo S."/>
            <person name="Nolan M."/>
            <person name="Ohm R."/>
            <person name="Pangilinan J."/>
            <person name="Park H.-J."/>
            <person name="Ramirez L."/>
            <person name="Alfaro M."/>
            <person name="Sun H."/>
            <person name="Tritt A."/>
            <person name="Yoshinaga Y."/>
            <person name="Zwiers L.-H."/>
            <person name="Turgeon B."/>
            <person name="Goodwin S."/>
            <person name="Spatafora J."/>
            <person name="Crous P."/>
            <person name="Grigoriev I."/>
        </authorList>
    </citation>
    <scope>NUCLEOTIDE SEQUENCE</scope>
    <source>
        <strain evidence="1">ATCC 200398</strain>
    </source>
</reference>
<dbReference type="Proteomes" id="UP000799755">
    <property type="component" value="Unassembled WGS sequence"/>
</dbReference>